<name>A0A4P9WD03_9FUNG</name>
<gene>
    <name evidence="2" type="ORF">BDK51DRAFT_34027</name>
</gene>
<feature type="region of interest" description="Disordered" evidence="1">
    <location>
        <begin position="15"/>
        <end position="46"/>
    </location>
</feature>
<accession>A0A4P9WD03</accession>
<dbReference type="Proteomes" id="UP000269721">
    <property type="component" value="Unassembled WGS sequence"/>
</dbReference>
<evidence type="ECO:0000256" key="1">
    <source>
        <dbReference type="SAM" id="MobiDB-lite"/>
    </source>
</evidence>
<keyword evidence="3" id="KW-1185">Reference proteome</keyword>
<dbReference type="EMBL" id="KZ996015">
    <property type="protein sequence ID" value="RKO89565.1"/>
    <property type="molecule type" value="Genomic_DNA"/>
</dbReference>
<evidence type="ECO:0000313" key="3">
    <source>
        <dbReference type="Proteomes" id="UP000269721"/>
    </source>
</evidence>
<reference evidence="3" key="1">
    <citation type="journal article" date="2018" name="Nat. Microbiol.">
        <title>Leveraging single-cell genomics to expand the fungal tree of life.</title>
        <authorList>
            <person name="Ahrendt S.R."/>
            <person name="Quandt C.A."/>
            <person name="Ciobanu D."/>
            <person name="Clum A."/>
            <person name="Salamov A."/>
            <person name="Andreopoulos B."/>
            <person name="Cheng J.F."/>
            <person name="Woyke T."/>
            <person name="Pelin A."/>
            <person name="Henrissat B."/>
            <person name="Reynolds N.K."/>
            <person name="Benny G.L."/>
            <person name="Smith M.E."/>
            <person name="James T.Y."/>
            <person name="Grigoriev I.V."/>
        </authorList>
    </citation>
    <scope>NUCLEOTIDE SEQUENCE [LARGE SCALE GENOMIC DNA]</scope>
</reference>
<sequence>MPKYPDDKELRRRLRQKGGRKLNALSPQAKKTKSKLNPLLQETSSKATLPGIQSNVMLGNPSPPMEAPAYSASNVILKTPTIFIKGGGWNGYPNELHSNMLRVDTAHGAIASQDRDKFYIDKYSGLKELDTHGSQESKVSINNFITRNE</sequence>
<proteinExistence type="predicted"/>
<dbReference type="AlphaFoldDB" id="A0A4P9WD03"/>
<evidence type="ECO:0000313" key="2">
    <source>
        <dbReference type="EMBL" id="RKO89565.1"/>
    </source>
</evidence>
<protein>
    <submittedName>
        <fullName evidence="2">Uncharacterized protein</fullName>
    </submittedName>
</protein>
<organism evidence="2 3">
    <name type="scientific">Blyttiomyces helicus</name>
    <dbReference type="NCBI Taxonomy" id="388810"/>
    <lineage>
        <taxon>Eukaryota</taxon>
        <taxon>Fungi</taxon>
        <taxon>Fungi incertae sedis</taxon>
        <taxon>Chytridiomycota</taxon>
        <taxon>Chytridiomycota incertae sedis</taxon>
        <taxon>Chytridiomycetes</taxon>
        <taxon>Chytridiomycetes incertae sedis</taxon>
        <taxon>Blyttiomyces</taxon>
    </lineage>
</organism>